<evidence type="ECO:0000256" key="1">
    <source>
        <dbReference type="ARBA" id="ARBA00004202"/>
    </source>
</evidence>
<dbReference type="EMBL" id="BORW01000035">
    <property type="protein sequence ID" value="GIO69682.1"/>
    <property type="molecule type" value="Genomic_DNA"/>
</dbReference>
<dbReference type="PROSITE" id="PS50893">
    <property type="entry name" value="ABC_TRANSPORTER_2"/>
    <property type="match status" value="2"/>
</dbReference>
<comment type="subcellular location">
    <subcellularLocation>
        <location evidence="1">Cell membrane</location>
        <topology evidence="1">Peripheral membrane protein</topology>
    </subcellularLocation>
</comment>
<dbReference type="InterPro" id="IPR050388">
    <property type="entry name" value="ABC_Ni/Peptide_Import"/>
</dbReference>
<dbReference type="InterPro" id="IPR003439">
    <property type="entry name" value="ABC_transporter-like_ATP-bd"/>
</dbReference>
<comment type="similarity">
    <text evidence="2">Belongs to the ABC transporter superfamily.</text>
</comment>
<dbReference type="PROSITE" id="PS00211">
    <property type="entry name" value="ABC_TRANSPORTER_1"/>
    <property type="match status" value="2"/>
</dbReference>
<keyword evidence="11" id="KW-1185">Reference proteome</keyword>
<evidence type="ECO:0000256" key="2">
    <source>
        <dbReference type="ARBA" id="ARBA00005417"/>
    </source>
</evidence>
<dbReference type="NCBIfam" id="NF007739">
    <property type="entry name" value="PRK10419.1"/>
    <property type="match status" value="2"/>
</dbReference>
<feature type="domain" description="ABC transporter" evidence="9">
    <location>
        <begin position="7"/>
        <end position="256"/>
    </location>
</feature>
<dbReference type="RefSeq" id="WP_212952218.1">
    <property type="nucleotide sequence ID" value="NZ_BORW01000035.1"/>
</dbReference>
<dbReference type="Gene3D" id="3.40.50.300">
    <property type="entry name" value="P-loop containing nucleotide triphosphate hydrolases"/>
    <property type="match status" value="2"/>
</dbReference>
<dbReference type="NCBIfam" id="NF008453">
    <property type="entry name" value="PRK11308.1"/>
    <property type="match status" value="2"/>
</dbReference>
<dbReference type="SUPFAM" id="SSF52540">
    <property type="entry name" value="P-loop containing nucleoside triphosphate hydrolases"/>
    <property type="match status" value="2"/>
</dbReference>
<sequence length="731" mass="78541">MSTLLDIRELSVDFTTRKGTLQAIRDVTLSIEAGETVCLVGESGSGKTVASKAIMRLIDHENGRISGGSLLLDGTDLAGLPEAELRRIRGKRMAMVFQEPMAAFDPVFTIGQQIQETILQHEKVSKREARERAVRLLKRIGIPEPELRLKQYPGELSGGMLQRAMIAMALSCGPDLLIADEPTTALDVTIQAQILRLLKELQAELGMSILLITHDLGIAAEIADRVVVMYAGEIVEEAPASELFRLPRHPYTRGLLRSVATLDTVRGTKLHSIEGSIPSLAALPQGCRFHPRCPFATERCTQEAPVLTGSGERRSACWHAEELVQSEGWMAPAVPGGSGAAEGSGTAEGFGAVAASNARAVSGAAAAGSGDPAASSETAALRVTREGGAEENIEGHGEAGSVGAAEEAADALFTVDHLKKYYPVHGGGIGKVKKLIRAVDDVSFTIRKRETFGLVGESGSGKSTLGRVLLQMERATAGTVLFDGKDLTNLGGRELRAARQHMQTIFQDPYGSLDPRWKIGDSIAEPLKVHGQGQRSPADISRRVSELLELVGLDPSWAQRYPHEFSGGQRQRIGIARAIALNPRFILADEAVSALDVSVQAQIINLLQDLQQKLGLTYLFIAHGLQVVRHLSDRLGVMYLGKLVEIAPSESLFLAPAHPYTQALIEAIPQTTPRQGQPAGSLEGEIPSPANPPSGCRFHTRCPFATDRCRQEEPALRQLDSGHHAACHYAL</sequence>
<keyword evidence="6" id="KW-0067">ATP-binding</keyword>
<accession>A0ABQ4M2C0</accession>
<evidence type="ECO:0000259" key="9">
    <source>
        <dbReference type="PROSITE" id="PS50893"/>
    </source>
</evidence>
<keyword evidence="7" id="KW-0472">Membrane</keyword>
<dbReference type="InterPro" id="IPR017871">
    <property type="entry name" value="ABC_transporter-like_CS"/>
</dbReference>
<evidence type="ECO:0000256" key="5">
    <source>
        <dbReference type="ARBA" id="ARBA00022741"/>
    </source>
</evidence>
<dbReference type="NCBIfam" id="TIGR01727">
    <property type="entry name" value="oligo_HPY"/>
    <property type="match status" value="2"/>
</dbReference>
<dbReference type="CDD" id="cd03257">
    <property type="entry name" value="ABC_NikE_OppD_transporters"/>
    <property type="match status" value="2"/>
</dbReference>
<keyword evidence="4" id="KW-1003">Cell membrane</keyword>
<dbReference type="InterPro" id="IPR027417">
    <property type="entry name" value="P-loop_NTPase"/>
</dbReference>
<dbReference type="SMART" id="SM00382">
    <property type="entry name" value="AAA"/>
    <property type="match status" value="2"/>
</dbReference>
<feature type="region of interest" description="Disordered" evidence="8">
    <location>
        <begin position="672"/>
        <end position="694"/>
    </location>
</feature>
<evidence type="ECO:0000256" key="3">
    <source>
        <dbReference type="ARBA" id="ARBA00022448"/>
    </source>
</evidence>
<dbReference type="InterPro" id="IPR013563">
    <property type="entry name" value="Oligopep_ABC_C"/>
</dbReference>
<gene>
    <name evidence="10" type="ORF">J21TS3_45030</name>
</gene>
<keyword evidence="3" id="KW-0813">Transport</keyword>
<name>A0ABQ4M2C0_9BACL</name>
<dbReference type="PANTHER" id="PTHR43297">
    <property type="entry name" value="OLIGOPEPTIDE TRANSPORT ATP-BINDING PROTEIN APPD"/>
    <property type="match status" value="1"/>
</dbReference>
<evidence type="ECO:0000256" key="4">
    <source>
        <dbReference type="ARBA" id="ARBA00022475"/>
    </source>
</evidence>
<proteinExistence type="inferred from homology"/>
<dbReference type="Pfam" id="PF08352">
    <property type="entry name" value="oligo_HPY"/>
    <property type="match status" value="2"/>
</dbReference>
<evidence type="ECO:0000256" key="7">
    <source>
        <dbReference type="ARBA" id="ARBA00023136"/>
    </source>
</evidence>
<organism evidence="10 11">
    <name type="scientific">Paenibacillus cookii</name>
    <dbReference type="NCBI Taxonomy" id="157839"/>
    <lineage>
        <taxon>Bacteria</taxon>
        <taxon>Bacillati</taxon>
        <taxon>Bacillota</taxon>
        <taxon>Bacilli</taxon>
        <taxon>Bacillales</taxon>
        <taxon>Paenibacillaceae</taxon>
        <taxon>Paenibacillus</taxon>
    </lineage>
</organism>
<keyword evidence="5" id="KW-0547">Nucleotide-binding</keyword>
<protein>
    <recommendedName>
        <fullName evidence="9">ABC transporter domain-containing protein</fullName>
    </recommendedName>
</protein>
<evidence type="ECO:0000256" key="8">
    <source>
        <dbReference type="SAM" id="MobiDB-lite"/>
    </source>
</evidence>
<dbReference type="PANTHER" id="PTHR43297:SF2">
    <property type="entry name" value="DIPEPTIDE TRANSPORT ATP-BINDING PROTEIN DPPD"/>
    <property type="match status" value="1"/>
</dbReference>
<dbReference type="InterPro" id="IPR003593">
    <property type="entry name" value="AAA+_ATPase"/>
</dbReference>
<dbReference type="Proteomes" id="UP000680638">
    <property type="component" value="Unassembled WGS sequence"/>
</dbReference>
<dbReference type="Pfam" id="PF00005">
    <property type="entry name" value="ABC_tran"/>
    <property type="match status" value="2"/>
</dbReference>
<evidence type="ECO:0000313" key="11">
    <source>
        <dbReference type="Proteomes" id="UP000680638"/>
    </source>
</evidence>
<evidence type="ECO:0000256" key="6">
    <source>
        <dbReference type="ARBA" id="ARBA00022840"/>
    </source>
</evidence>
<reference evidence="10 11" key="1">
    <citation type="submission" date="2021-03" db="EMBL/GenBank/DDBJ databases">
        <title>Antimicrobial resistance genes in bacteria isolated from Japanese honey, and their potential for conferring macrolide and lincosamide resistance in the American foulbrood pathogen Paenibacillus larvae.</title>
        <authorList>
            <person name="Okamoto M."/>
            <person name="Kumagai M."/>
            <person name="Kanamori H."/>
            <person name="Takamatsu D."/>
        </authorList>
    </citation>
    <scope>NUCLEOTIDE SEQUENCE [LARGE SCALE GENOMIC DNA]</scope>
    <source>
        <strain evidence="10 11">J21TS3</strain>
    </source>
</reference>
<feature type="domain" description="ABC transporter" evidence="9">
    <location>
        <begin position="424"/>
        <end position="665"/>
    </location>
</feature>
<comment type="caution">
    <text evidence="10">The sequence shown here is derived from an EMBL/GenBank/DDBJ whole genome shotgun (WGS) entry which is preliminary data.</text>
</comment>
<evidence type="ECO:0000313" key="10">
    <source>
        <dbReference type="EMBL" id="GIO69682.1"/>
    </source>
</evidence>